<evidence type="ECO:0000256" key="1">
    <source>
        <dbReference type="ARBA" id="ARBA00003989"/>
    </source>
</evidence>
<dbReference type="Proteomes" id="UP000464577">
    <property type="component" value="Chromosome"/>
</dbReference>
<dbReference type="Pfam" id="PF10627">
    <property type="entry name" value="CsgE"/>
    <property type="match status" value="1"/>
</dbReference>
<organism evidence="5 6">
    <name type="scientific">Spirosoma endbachense</name>
    <dbReference type="NCBI Taxonomy" id="2666025"/>
    <lineage>
        <taxon>Bacteria</taxon>
        <taxon>Pseudomonadati</taxon>
        <taxon>Bacteroidota</taxon>
        <taxon>Cytophagia</taxon>
        <taxon>Cytophagales</taxon>
        <taxon>Cytophagaceae</taxon>
        <taxon>Spirosoma</taxon>
    </lineage>
</organism>
<protein>
    <recommendedName>
        <fullName evidence="2">Curli production assembly/transport component CsgE</fullName>
    </recommendedName>
</protein>
<keyword evidence="6" id="KW-1185">Reference proteome</keyword>
<dbReference type="EMBL" id="CP045997">
    <property type="protein sequence ID" value="QHV96140.1"/>
    <property type="molecule type" value="Genomic_DNA"/>
</dbReference>
<gene>
    <name evidence="5" type="ORF">GJR95_14480</name>
</gene>
<feature type="signal peptide" evidence="4">
    <location>
        <begin position="1"/>
        <end position="18"/>
    </location>
</feature>
<feature type="chain" id="PRO_5026733115" description="Curli production assembly/transport component CsgE" evidence="4">
    <location>
        <begin position="19"/>
        <end position="164"/>
    </location>
</feature>
<sequence length="164" mass="18410">MKTLFVLLLALSPFLAFAQDPDSGDEFDLDGKLTECSLSEMGGTSLILDNSRTKVGKDFYDLFYKYWTALPTQADTTQQRRLTSVVPSVDVVIMIEEIPSPGTANQILISIDDEPVWQQFVQARYDLLESDAQYALDTVRQYLVSYQETQQQLGSKDQKGSGVH</sequence>
<reference evidence="5 6" key="1">
    <citation type="submission" date="2019-11" db="EMBL/GenBank/DDBJ databases">
        <title>Spirosoma endbachense sp. nov., isolated from a natural salt meadow.</title>
        <authorList>
            <person name="Rojas J."/>
            <person name="Ambika Manirajan B."/>
            <person name="Ratering S."/>
            <person name="Suarez C."/>
            <person name="Geissler-Plaum R."/>
            <person name="Schnell S."/>
        </authorList>
    </citation>
    <scope>NUCLEOTIDE SEQUENCE [LARGE SCALE GENOMIC DNA]</scope>
    <source>
        <strain evidence="5 6">I-24</strain>
    </source>
</reference>
<dbReference type="RefSeq" id="WP_162386549.1">
    <property type="nucleotide sequence ID" value="NZ_CP045997.1"/>
</dbReference>
<dbReference type="KEGG" id="senf:GJR95_14480"/>
<evidence type="ECO:0000256" key="3">
    <source>
        <dbReference type="ARBA" id="ARBA00022729"/>
    </source>
</evidence>
<evidence type="ECO:0000256" key="2">
    <source>
        <dbReference type="ARBA" id="ARBA00014024"/>
    </source>
</evidence>
<accession>A0A6P1VWC0</accession>
<dbReference type="InterPro" id="IPR018900">
    <property type="entry name" value="Curli_CsgE"/>
</dbReference>
<evidence type="ECO:0000313" key="5">
    <source>
        <dbReference type="EMBL" id="QHV96140.1"/>
    </source>
</evidence>
<dbReference type="AlphaFoldDB" id="A0A6P1VWC0"/>
<comment type="function">
    <text evidence="1">May be involved in the biogenesis of curli organelles.</text>
</comment>
<evidence type="ECO:0000313" key="6">
    <source>
        <dbReference type="Proteomes" id="UP000464577"/>
    </source>
</evidence>
<keyword evidence="3 4" id="KW-0732">Signal</keyword>
<evidence type="ECO:0000256" key="4">
    <source>
        <dbReference type="SAM" id="SignalP"/>
    </source>
</evidence>
<name>A0A6P1VWC0_9BACT</name>
<proteinExistence type="predicted"/>